<dbReference type="Proteomes" id="UP000183509">
    <property type="component" value="Unassembled WGS sequence"/>
</dbReference>
<protein>
    <submittedName>
        <fullName evidence="2">Uncharacterized protein</fullName>
    </submittedName>
</protein>
<name>A0ABD7LQI0_ENTFC</name>
<evidence type="ECO:0000313" key="2">
    <source>
        <dbReference type="EMBL" id="SAM52885.1"/>
    </source>
</evidence>
<gene>
    <name evidence="2" type="ORF">DTPHA_602634</name>
</gene>
<comment type="caution">
    <text evidence="2">The sequence shown here is derived from an EMBL/GenBank/DDBJ whole genome shotgun (WGS) entry which is preliminary data.</text>
</comment>
<reference evidence="2 3" key="1">
    <citation type="submission" date="2016-04" db="EMBL/GenBank/DDBJ databases">
        <authorList>
            <person name="Millard A."/>
        </authorList>
    </citation>
    <scope>NUCLEOTIDE SEQUENCE [LARGE SCALE GENOMIC DNA]</scope>
    <source>
        <strain evidence="2">Isolate 22</strain>
    </source>
</reference>
<sequence>MTCLKCNDETVIWYKTLLGWSTCEPCPICNENGRRSKERLERLKKEYSKWQQEANTETKSTK</sequence>
<feature type="coiled-coil region" evidence="1">
    <location>
        <begin position="33"/>
        <end position="60"/>
    </location>
</feature>
<keyword evidence="1" id="KW-0175">Coiled coil</keyword>
<evidence type="ECO:0000313" key="3">
    <source>
        <dbReference type="Proteomes" id="UP000183509"/>
    </source>
</evidence>
<dbReference type="EMBL" id="FKLM01000070">
    <property type="protein sequence ID" value="SAM52885.1"/>
    <property type="molecule type" value="Genomic_DNA"/>
</dbReference>
<evidence type="ECO:0000256" key="1">
    <source>
        <dbReference type="SAM" id="Coils"/>
    </source>
</evidence>
<accession>A0ABD7LQI0</accession>
<proteinExistence type="predicted"/>
<organism evidence="2 3">
    <name type="scientific">Enterococcus faecium</name>
    <name type="common">Streptococcus faecium</name>
    <dbReference type="NCBI Taxonomy" id="1352"/>
    <lineage>
        <taxon>Bacteria</taxon>
        <taxon>Bacillati</taxon>
        <taxon>Bacillota</taxon>
        <taxon>Bacilli</taxon>
        <taxon>Lactobacillales</taxon>
        <taxon>Enterococcaceae</taxon>
        <taxon>Enterococcus</taxon>
    </lineage>
</organism>
<dbReference type="AlphaFoldDB" id="A0ABD7LQI0"/>